<comment type="caution">
    <text evidence="1">The sequence shown here is derived from an EMBL/GenBank/DDBJ whole genome shotgun (WGS) entry which is preliminary data.</text>
</comment>
<keyword evidence="2" id="KW-1185">Reference proteome</keyword>
<evidence type="ECO:0000313" key="2">
    <source>
        <dbReference type="Proteomes" id="UP000814033"/>
    </source>
</evidence>
<gene>
    <name evidence="1" type="ORF">FA95DRAFT_1480391</name>
</gene>
<reference evidence="1" key="1">
    <citation type="submission" date="2021-02" db="EMBL/GenBank/DDBJ databases">
        <authorList>
            <consortium name="DOE Joint Genome Institute"/>
            <person name="Ahrendt S."/>
            <person name="Looney B.P."/>
            <person name="Miyauchi S."/>
            <person name="Morin E."/>
            <person name="Drula E."/>
            <person name="Courty P.E."/>
            <person name="Chicoki N."/>
            <person name="Fauchery L."/>
            <person name="Kohler A."/>
            <person name="Kuo A."/>
            <person name="Labutti K."/>
            <person name="Pangilinan J."/>
            <person name="Lipzen A."/>
            <person name="Riley R."/>
            <person name="Andreopoulos W."/>
            <person name="He G."/>
            <person name="Johnson J."/>
            <person name="Barry K.W."/>
            <person name="Grigoriev I.V."/>
            <person name="Nagy L."/>
            <person name="Hibbett D."/>
            <person name="Henrissat B."/>
            <person name="Matheny P.B."/>
            <person name="Labbe J."/>
            <person name="Martin F."/>
        </authorList>
    </citation>
    <scope>NUCLEOTIDE SEQUENCE</scope>
    <source>
        <strain evidence="1">FP105234-sp</strain>
    </source>
</reference>
<dbReference type="EMBL" id="MU275838">
    <property type="protein sequence ID" value="KAI0054105.1"/>
    <property type="molecule type" value="Genomic_DNA"/>
</dbReference>
<organism evidence="1 2">
    <name type="scientific">Auriscalpium vulgare</name>
    <dbReference type="NCBI Taxonomy" id="40419"/>
    <lineage>
        <taxon>Eukaryota</taxon>
        <taxon>Fungi</taxon>
        <taxon>Dikarya</taxon>
        <taxon>Basidiomycota</taxon>
        <taxon>Agaricomycotina</taxon>
        <taxon>Agaricomycetes</taxon>
        <taxon>Russulales</taxon>
        <taxon>Auriscalpiaceae</taxon>
        <taxon>Auriscalpium</taxon>
    </lineage>
</organism>
<name>A0ACB8SDT6_9AGAM</name>
<dbReference type="Proteomes" id="UP000814033">
    <property type="component" value="Unassembled WGS sequence"/>
</dbReference>
<accession>A0ACB8SDT6</accession>
<proteinExistence type="predicted"/>
<reference evidence="1" key="2">
    <citation type="journal article" date="2022" name="New Phytol.">
        <title>Evolutionary transition to the ectomycorrhizal habit in the genomes of a hyperdiverse lineage of mushroom-forming fungi.</title>
        <authorList>
            <person name="Looney B."/>
            <person name="Miyauchi S."/>
            <person name="Morin E."/>
            <person name="Drula E."/>
            <person name="Courty P.E."/>
            <person name="Kohler A."/>
            <person name="Kuo A."/>
            <person name="LaButti K."/>
            <person name="Pangilinan J."/>
            <person name="Lipzen A."/>
            <person name="Riley R."/>
            <person name="Andreopoulos W."/>
            <person name="He G."/>
            <person name="Johnson J."/>
            <person name="Nolan M."/>
            <person name="Tritt A."/>
            <person name="Barry K.W."/>
            <person name="Grigoriev I.V."/>
            <person name="Nagy L.G."/>
            <person name="Hibbett D."/>
            <person name="Henrissat B."/>
            <person name="Matheny P.B."/>
            <person name="Labbe J."/>
            <person name="Martin F.M."/>
        </authorList>
    </citation>
    <scope>NUCLEOTIDE SEQUENCE</scope>
    <source>
        <strain evidence="1">FP105234-sp</strain>
    </source>
</reference>
<evidence type="ECO:0000313" key="1">
    <source>
        <dbReference type="EMBL" id="KAI0054105.1"/>
    </source>
</evidence>
<sequence length="2314" mass="255651">MSYPARTPATPTLRLDTSGLRDNNPVSNPKTPHEPTSSIRTRARALSQAALPAALRPTSSPLVDKLPAAPSFASTSSALQGTDRAREERRKLLGHLLEQLRRRPRPPSVFDGPATRDPAAAKKRAGIAKGLAAVRRERSGASGPVDSDSDDEVDTAFSPDEALESMNRLRDVLTLSLSQQWHIFRFDTVGSRLSTSPFRRRRRSLDTGSRSPSPTPDDEQQAPELLSHCIAILHAVISEDCRFQVSSPRLLRPPNALQATSLDVALLLVHTHRDSPAIVSRIGFAVLPAFSTFRPEMHSRLLAFFEEGVLRGMLKQARQLHGLDESANILTEDFSGISMKGVGEAFVSIQVEAAQDDDAAGDGNAWHRWLLAFPDSTQQILSSNAPGQSLPLYHLASLVPPLLAAIAAGLDLESARVETLHRFYRLFSMIADLKPDAYLDLLQVIAYDTPKARRVALSLLSSHWPRAIGHPVVSKPLRMPGYLDTLPGRDRSGVSAHSPSSHPYAHQFVAWRFLPSSKPVLFEGQSIRDCRSCLKPIVGFGLFCPFCSCSVHFDCYDYPDGNILTQFALQSDPDTQKLAVHRFCHALPQSRSSTAVEQIPSGHRFRAVNLFNLALCFLCRQPLWGCSAQGLKCDLCDHFAHAHCLSSSPVSRCQSTPLDSSHMTIPWRDLQASFREHYSDFFLSGQDIRRRSYEEVSVCFDTLWMQSQILDNGIALSAIVVVGNKVPQFGTDDRHAGDFELWALLNDYENALLSGDLLVSPVLEDFLQETGQSPTQHSILYDWSTLVFLTSSVKTDHENLKLPVSDSSNFLGTQPMAADSADSASHPYELLSLAHLRDALGIGFQLRSDTAARLVLKHIHQNGLFDRVDMRPVLFEDESKPDNALCHFPLPLGLDISVDVETLVAAVEVCLADVDLAANEAGFLLLVRRFWPNEMATGYALRRLTKALLSWILSEDDCLAVILRDYIAQRRDLPGVRMASDPHPWPSSNSRAVNAAASNNGGDYVAHRRTLLKQYAAAWMLALHDQDMAFYAQTLYHLVAEIEEDSDAVENISFETPSESKLEARAVSLADRTLRSIVRLHQNAVIFTAFDDLFLRWLESTPSIGQSRKPTIALQRLLNREGGINQRSSSMNLLNATAVDSAGVLNMDPWNIVLRTASSSEEGLRKGLRWLSLFARSGVDIPVAMFQRFAALTGRFKLTLCDTVVLLEAAFSSTWLKSLGRQDLIATIGSLHLRLSGEVLSNISKHSSTSETARFVRLSLTCCLLLAGCDRLLLSSMKLATDEEVRDLPSRRSVNTRASMVSDPVNITTAFIDALGSYAQANDENISIMIAKFIHLFLTECSLLETYEVDNFILRNAAVLCASAWSFYELQNQELSAVRPSVLLRCLVVDAHPFEVILSGPLSAGAPWQTRHAAPLRRLDRLFRIVLDITNPAFNVEERQWRSSVSRVFIHYFTAMWQDPQEENRVAVDSWSRTLLPAHLDAISDCWNETLAKAPIADRIKLVSFLIQLQPHFVAWKVVSWPVIVEALLEEDYIQQNGENEDGPASAHLSMYGLSSRDSIAAPVAVDSDVVALHVSLVLLSLKMIAGGVPIDLFSLLKIKKHLVQIAGFSDVSTIPSATGQMFYIAFAKLKHTPDHAWPCVDELLPVLDAPHSFTFPASAMTGAFVTDDAQSTLLVGSSFVDVVLALVNDASDLFSAPYQSTKSLLECLLVVVYKHDLDSTPLRHLQGGLRRAVRRVLSVTMAPVPYDLRQLALSIAQAYIKKFPSAVGGFVIEALETAADLLISLSYNTEDVLAAQASVFVELCMSTFAENGILYAICKRRKASDMWPVLRFVADSKARTSGSQALRESLFRDLASRTADVDLDSFKTVMGNMADFIEKVFSQGHSLSLLQHVNMCLTNLVRRTAEWPVENFDPSAMLLIAAHIIRGNKSQSRDLLLYLDTTLRALLLRFQVPRQNMTRTLEIIGEVFRRPKKQGAATSGITLNPVSTTFCEILSEGFRGKARILPVTLTAMIETLISTGIIGSLDIDEELRNCTLQLADDGLFYLQNRGSQDGNADKDCDTSLAVAKLVHYGAEQNPEVLHRAFKAPRQTVSLRTWNILVLAALSHRSIKPGIVLMTHFSTCVAIYRDTLVAPPASGLASAAASYNHCYAAIKLWLLLDRKLSSSAEIASQSPTIRQNSVAYMVWNELWPPFLDVISQQVLDSQRVQNTPLAIATSSAVADLFLFLREFRSVVALETALQIAILNRLRVSGRPDNKLARALREIHEPAPNLSWTTLVGQVTNDVIAAEKLEMLDPGKPGPVYMRRESRAINA</sequence>
<protein>
    <submittedName>
        <fullName evidence="1">Uncharacterized protein</fullName>
    </submittedName>
</protein>